<feature type="domain" description="TLDc" evidence="9">
    <location>
        <begin position="425"/>
        <end position="613"/>
    </location>
</feature>
<keyword evidence="3" id="KW-0770">Synapse</keyword>
<evidence type="ECO:0000256" key="3">
    <source>
        <dbReference type="ARBA" id="ARBA00023018"/>
    </source>
</evidence>
<evidence type="ECO:0000256" key="2">
    <source>
        <dbReference type="ARBA" id="ARBA00004184"/>
    </source>
</evidence>
<dbReference type="PROSITE" id="PS50086">
    <property type="entry name" value="TBC_RABGAP"/>
    <property type="match status" value="1"/>
</dbReference>
<dbReference type="PROSITE" id="PS51886">
    <property type="entry name" value="TLDC"/>
    <property type="match status" value="1"/>
</dbReference>
<name>A0A7R9BMQ1_9CRUS</name>
<proteinExistence type="predicted"/>
<evidence type="ECO:0000256" key="7">
    <source>
        <dbReference type="SAM" id="MobiDB-lite"/>
    </source>
</evidence>
<gene>
    <name evidence="10" type="ORF">NMOB1V02_LOCUS5901</name>
</gene>
<feature type="region of interest" description="Disordered" evidence="7">
    <location>
        <begin position="360"/>
        <end position="389"/>
    </location>
</feature>
<dbReference type="GO" id="GO:0045202">
    <property type="term" value="C:synapse"/>
    <property type="evidence" value="ECO:0007669"/>
    <property type="project" value="UniProtKB-SubCell"/>
</dbReference>
<evidence type="ECO:0000259" key="8">
    <source>
        <dbReference type="PROSITE" id="PS50086"/>
    </source>
</evidence>
<dbReference type="SMART" id="SM00584">
    <property type="entry name" value="TLDc"/>
    <property type="match status" value="1"/>
</dbReference>
<dbReference type="AlphaFoldDB" id="A0A7R9BMQ1"/>
<reference evidence="10" key="1">
    <citation type="submission" date="2020-11" db="EMBL/GenBank/DDBJ databases">
        <authorList>
            <person name="Tran Van P."/>
        </authorList>
    </citation>
    <scope>NUCLEOTIDE SEQUENCE</scope>
</reference>
<feature type="compositionally biased region" description="Basic and acidic residues" evidence="7">
    <location>
        <begin position="367"/>
        <end position="379"/>
    </location>
</feature>
<dbReference type="EMBL" id="CAJPEX010001144">
    <property type="protein sequence ID" value="CAG0918342.1"/>
    <property type="molecule type" value="Genomic_DNA"/>
</dbReference>
<dbReference type="SUPFAM" id="SSF47923">
    <property type="entry name" value="Ypt/Rab-GAP domain of gyp1p"/>
    <property type="match status" value="1"/>
</dbReference>
<evidence type="ECO:0008006" key="12">
    <source>
        <dbReference type="Google" id="ProtNLM"/>
    </source>
</evidence>
<evidence type="ECO:0000313" key="11">
    <source>
        <dbReference type="Proteomes" id="UP000678499"/>
    </source>
</evidence>
<feature type="domain" description="Rab-GAP TBC" evidence="8">
    <location>
        <begin position="69"/>
        <end position="283"/>
    </location>
</feature>
<dbReference type="GO" id="GO:0012505">
    <property type="term" value="C:endomembrane system"/>
    <property type="evidence" value="ECO:0007669"/>
    <property type="project" value="UniProtKB-SubCell"/>
</dbReference>
<keyword evidence="11" id="KW-1185">Reference proteome</keyword>
<dbReference type="SMART" id="SM00164">
    <property type="entry name" value="TBC"/>
    <property type="match status" value="1"/>
</dbReference>
<evidence type="ECO:0000256" key="6">
    <source>
        <dbReference type="ARBA" id="ARBA00034103"/>
    </source>
</evidence>
<dbReference type="Gene3D" id="1.10.472.80">
    <property type="entry name" value="Ypt/Rab-GAP domain of gyp1p, domain 3"/>
    <property type="match status" value="1"/>
</dbReference>
<sequence length="613" mass="68740">MTVSEGHASSGPFTELVSSQDCAEICKLDTTPPPKSRKIAQPTLAQLTTCSASGKKKEVKTLIRSGHWPMDHSGRGKLWPFLVRLDKGKTEMDFESIYSETCSKLFRNYTKGKPDSDHFAVASTSTAEVPSPSSDSSLVSLPGFVDAKHLIHHKLGPAGQRAVARVIAVLAYNRPAITYAPVLYSQAALLLHYLKEHDAYAVLSYLTESSKYIAQTQRAHDLQWRTLMHLCKRYARSAYNYIQNTLQSTEKAERLFEGWNWWIFKHLPFPHLVRIMDCFLVEGPKVLYRIVFAILNGFHQRQSSRSKVAVLSSDYKAMDNAIADYCRNIPVSSGKLLQLAFGVRRFSRDDVESSKAAVEEALSSGDGDNRTAAELHNKETGGASRPRSTDLCMPSDGVAGAAKTLTVEEFAEVVIRRLDNRVTVRLIFGEKLLKLWSWIPVRMTMCTPTMLFTTEEHGYNLRLLYELVEEYEPTVILVKNFQDEVFGAYCSTRWKERNMKDEHGARRRYFGTGESFVFTLAPETKKFRWVGLSLMEAAANSAAEQQASVLHAAELFQSGDRDMLAVGGGQGTALWLDGELRFGKSETCQTFDNPPLSSEQDFEVKVVEVFGFT</sequence>
<evidence type="ECO:0000313" key="10">
    <source>
        <dbReference type="EMBL" id="CAD7278190.1"/>
    </source>
</evidence>
<evidence type="ECO:0000259" key="9">
    <source>
        <dbReference type="PROSITE" id="PS51886"/>
    </source>
</evidence>
<dbReference type="InterPro" id="IPR006571">
    <property type="entry name" value="TLDc_dom"/>
</dbReference>
<keyword evidence="4" id="KW-0472">Membrane</keyword>
<dbReference type="Proteomes" id="UP000678499">
    <property type="component" value="Unassembled WGS sequence"/>
</dbReference>
<organism evidence="10">
    <name type="scientific">Notodromas monacha</name>
    <dbReference type="NCBI Taxonomy" id="399045"/>
    <lineage>
        <taxon>Eukaryota</taxon>
        <taxon>Metazoa</taxon>
        <taxon>Ecdysozoa</taxon>
        <taxon>Arthropoda</taxon>
        <taxon>Crustacea</taxon>
        <taxon>Oligostraca</taxon>
        <taxon>Ostracoda</taxon>
        <taxon>Podocopa</taxon>
        <taxon>Podocopida</taxon>
        <taxon>Cypridocopina</taxon>
        <taxon>Cypridoidea</taxon>
        <taxon>Cyprididae</taxon>
        <taxon>Notodromas</taxon>
    </lineage>
</organism>
<protein>
    <recommendedName>
        <fullName evidence="12">TBC1 domain family member 24</fullName>
    </recommendedName>
</protein>
<dbReference type="EMBL" id="OA883181">
    <property type="protein sequence ID" value="CAD7278190.1"/>
    <property type="molecule type" value="Genomic_DNA"/>
</dbReference>
<comment type="subcellular location">
    <subcellularLocation>
        <location evidence="1">Cytoplasmic vesicle membrane</location>
    </subcellularLocation>
    <subcellularLocation>
        <location evidence="2">Endomembrane system</location>
        <topology evidence="2">Peripheral membrane protein</topology>
    </subcellularLocation>
    <subcellularLocation>
        <location evidence="6">Synapse</location>
    </subcellularLocation>
</comment>
<evidence type="ECO:0000256" key="4">
    <source>
        <dbReference type="ARBA" id="ARBA00023136"/>
    </source>
</evidence>
<dbReference type="InterPro" id="IPR000195">
    <property type="entry name" value="Rab-GAP-TBC_dom"/>
</dbReference>
<dbReference type="PANTHER" id="PTHR23354:SF122">
    <property type="entry name" value="GTPASE-ACTIVATING PROTEIN SKYWALKER"/>
    <property type="match status" value="1"/>
</dbReference>
<keyword evidence="5" id="KW-0968">Cytoplasmic vesicle</keyword>
<accession>A0A7R9BMQ1</accession>
<evidence type="ECO:0000256" key="1">
    <source>
        <dbReference type="ARBA" id="ARBA00004156"/>
    </source>
</evidence>
<evidence type="ECO:0000256" key="5">
    <source>
        <dbReference type="ARBA" id="ARBA00023329"/>
    </source>
</evidence>
<dbReference type="PANTHER" id="PTHR23354">
    <property type="entry name" value="NUCLEOLAR PROTEIN 7/ESTROGEN RECEPTOR COACTIVATOR-RELATED"/>
    <property type="match status" value="1"/>
</dbReference>
<dbReference type="Pfam" id="PF07534">
    <property type="entry name" value="TLD"/>
    <property type="match status" value="1"/>
</dbReference>
<dbReference type="OrthoDB" id="10065050at2759"/>
<dbReference type="InterPro" id="IPR035969">
    <property type="entry name" value="Rab-GAP_TBC_sf"/>
</dbReference>
<dbReference type="GO" id="GO:0030659">
    <property type="term" value="C:cytoplasmic vesicle membrane"/>
    <property type="evidence" value="ECO:0007669"/>
    <property type="project" value="UniProtKB-SubCell"/>
</dbReference>
<dbReference type="Pfam" id="PF00566">
    <property type="entry name" value="RabGAP-TBC"/>
    <property type="match status" value="1"/>
</dbReference>